<evidence type="ECO:0000256" key="1">
    <source>
        <dbReference type="ARBA" id="ARBA00022612"/>
    </source>
</evidence>
<organism evidence="6 7">
    <name type="scientific">Aeromonas phage 51</name>
    <dbReference type="NCBI Taxonomy" id="1932901"/>
    <lineage>
        <taxon>Viruses</taxon>
        <taxon>Duplodnaviria</taxon>
        <taxon>Heunggongvirae</taxon>
        <taxon>Uroviricota</taxon>
        <taxon>Caudoviricetes</taxon>
        <taxon>Popoffvirus</taxon>
        <taxon>Popoffvirus pv56</taxon>
    </lineage>
</organism>
<name>A0A219YBA1_9CAUD</name>
<keyword evidence="3" id="KW-0067">ATP-binding</keyword>
<keyword evidence="2" id="KW-0547">Nucleotide-binding</keyword>
<protein>
    <submittedName>
        <fullName evidence="6">Terminase large subunit</fullName>
    </submittedName>
</protein>
<evidence type="ECO:0000256" key="2">
    <source>
        <dbReference type="ARBA" id="ARBA00022741"/>
    </source>
</evidence>
<evidence type="ECO:0000313" key="7">
    <source>
        <dbReference type="Proteomes" id="UP000225772"/>
    </source>
</evidence>
<evidence type="ECO:0000256" key="3">
    <source>
        <dbReference type="ARBA" id="ARBA00022840"/>
    </source>
</evidence>
<keyword evidence="4" id="KW-0231">Viral genome packaging</keyword>
<dbReference type="NCBIfam" id="TIGR01630">
    <property type="entry name" value="psiM2_ORF9"/>
    <property type="match status" value="1"/>
</dbReference>
<dbReference type="InterPro" id="IPR035421">
    <property type="entry name" value="Terminase_6C"/>
</dbReference>
<evidence type="ECO:0000259" key="5">
    <source>
        <dbReference type="Pfam" id="PF17289"/>
    </source>
</evidence>
<feature type="domain" description="Terminase large subunit gp17-like C-terminal" evidence="5">
    <location>
        <begin position="318"/>
        <end position="461"/>
    </location>
</feature>
<proteinExistence type="predicted"/>
<dbReference type="EMBL" id="KY290953">
    <property type="protein sequence ID" value="APU01271.1"/>
    <property type="molecule type" value="Genomic_DNA"/>
</dbReference>
<evidence type="ECO:0000256" key="4">
    <source>
        <dbReference type="ARBA" id="ARBA00023219"/>
    </source>
</evidence>
<dbReference type="Pfam" id="PF17289">
    <property type="entry name" value="Terminase_6C"/>
    <property type="match status" value="1"/>
</dbReference>
<dbReference type="InterPro" id="IPR006517">
    <property type="entry name" value="Phage_terminase_lsu-like_C"/>
</dbReference>
<dbReference type="Proteomes" id="UP000225772">
    <property type="component" value="Segment"/>
</dbReference>
<evidence type="ECO:0000313" key="6">
    <source>
        <dbReference type="EMBL" id="APU01271.1"/>
    </source>
</evidence>
<reference evidence="6 7" key="1">
    <citation type="journal article" date="2017" name="Sci. Rep.">
        <title>Characterization and diversity of phages infecting Aeromonas salmonicida subsp. salmonicida.</title>
        <authorList>
            <person name="Vincent A.T."/>
            <person name="Paquet V.E."/>
            <person name="Bernatchez A."/>
            <person name="Tremblay D.M."/>
            <person name="Moineau S."/>
            <person name="Charette S.J."/>
        </authorList>
    </citation>
    <scope>NUCLEOTIDE SEQUENCE [LARGE SCALE GENOMIC DNA]</scope>
</reference>
<dbReference type="GO" id="GO:0005524">
    <property type="term" value="F:ATP binding"/>
    <property type="evidence" value="ECO:0007669"/>
    <property type="project" value="UniProtKB-KW"/>
</dbReference>
<keyword evidence="1" id="KW-1188">Viral release from host cell</keyword>
<sequence length="488" mass="55677">MLLTPDVLDQIEREYCSRSLANFVRRAWQILDPGMPLVWGPHMDAVCLHLEAVTKGQINRLLINIPPGTSKSSLVSVYWPAWEWGPKGIPTNRVIGASHEQSLSVRDSTKMRRLVTDPWYQKLWPTNLMRDNNQKLSFENESTGFRQACAVRSMTGRRGDRVIWDDPHSAEDAHSPAALIEAERIFKETLPTRLVSPEHSAIVIVMQRLNENDVSGIILSDDYGYEHLCLPMEYERERHCKTSIGWEDWRKEEGELLFPDRFPSHVVERDKKLMGSHAVAGQFQQRPSAKGGSVFLDHGQRFYLPKDLPEKFDQVICSWDCTFKDTDGSDYVVGQVWGRKDANCYLLDQVRDRMSFTNTKKAVVSLKASRDDIRAVLIEDKANGPAIIDSLKMEVPGLLPVEPDGSKLARAHAITYLWEAGNIYLPHKDIAPWVTRLTDEMSSFPFGANDDQVDSMTQAVRHLYPVRGKIKISAEAKARAMRHQMRRR</sequence>
<accession>A0A219YBA1</accession>